<organism evidence="2 3">
    <name type="scientific">Francisella opportunistica</name>
    <dbReference type="NCBI Taxonomy" id="2016517"/>
    <lineage>
        <taxon>Bacteria</taxon>
        <taxon>Pseudomonadati</taxon>
        <taxon>Pseudomonadota</taxon>
        <taxon>Gammaproteobacteria</taxon>
        <taxon>Thiotrichales</taxon>
        <taxon>Francisellaceae</taxon>
        <taxon>Francisella</taxon>
    </lineage>
</organism>
<dbReference type="PROSITE" id="PS50206">
    <property type="entry name" value="RHODANESE_3"/>
    <property type="match status" value="2"/>
</dbReference>
<dbReference type="InterPro" id="IPR036873">
    <property type="entry name" value="Rhodanese-like_dom_sf"/>
</dbReference>
<feature type="domain" description="Rhodanese" evidence="1">
    <location>
        <begin position="39"/>
        <end position="126"/>
    </location>
</feature>
<feature type="domain" description="Rhodanese" evidence="1">
    <location>
        <begin position="161"/>
        <end position="252"/>
    </location>
</feature>
<evidence type="ECO:0000313" key="2">
    <source>
        <dbReference type="EMBL" id="AXH30101.1"/>
    </source>
</evidence>
<dbReference type="KEGG" id="foo:CGC45_05650"/>
<accession>A0A345JS05</accession>
<dbReference type="OrthoDB" id="9791096at2"/>
<dbReference type="AlphaFoldDB" id="A0A345JS05"/>
<keyword evidence="3" id="KW-1185">Reference proteome</keyword>
<dbReference type="InterPro" id="IPR001763">
    <property type="entry name" value="Rhodanese-like_dom"/>
</dbReference>
<dbReference type="CDD" id="cd00158">
    <property type="entry name" value="RHOD"/>
    <property type="match status" value="2"/>
</dbReference>
<dbReference type="GO" id="GO:0004792">
    <property type="term" value="F:thiosulfate-cyanide sulfurtransferase activity"/>
    <property type="evidence" value="ECO:0007669"/>
    <property type="project" value="InterPro"/>
</dbReference>
<dbReference type="EMBL" id="CP022375">
    <property type="protein sequence ID" value="AXH30101.1"/>
    <property type="molecule type" value="Genomic_DNA"/>
</dbReference>
<dbReference type="PANTHER" id="PTHR43031:SF1">
    <property type="entry name" value="PYRIDINE NUCLEOTIDE-DISULPHIDE OXIDOREDUCTASE"/>
    <property type="match status" value="1"/>
</dbReference>
<dbReference type="InterPro" id="IPR001307">
    <property type="entry name" value="Thiosulphate_STrfase_CS"/>
</dbReference>
<sequence length="253" mass="28645">MKIMQHSSGFLKLVNDAKSRIQECTVDDIQKMNETETLDGLLIDTREESEVANGYIPNAIHLSKGLIECRIEQLVPNKNQKMYFYCGGGFRSALVTDLLQKMGYKNVISVDGGWRAWNANGYPIQKPKDFIPTQYINLINEAKHQVPEISAETLYSMYENNNLDGIVIDVREDSEFAQFHIPGATHLSKGQIEVKIENLIPNKEQKIYLYCGSGYRSLLAGFNLQKMGYKNVYSMSGGIKEGWLANNYPISQD</sequence>
<dbReference type="Gene3D" id="3.40.250.10">
    <property type="entry name" value="Rhodanese-like domain"/>
    <property type="match status" value="2"/>
</dbReference>
<evidence type="ECO:0000259" key="1">
    <source>
        <dbReference type="PROSITE" id="PS50206"/>
    </source>
</evidence>
<gene>
    <name evidence="2" type="ORF">CGC43_05655</name>
</gene>
<dbReference type="Proteomes" id="UP000253862">
    <property type="component" value="Chromosome"/>
</dbReference>
<evidence type="ECO:0000313" key="3">
    <source>
        <dbReference type="Proteomes" id="UP000253862"/>
    </source>
</evidence>
<protein>
    <submittedName>
        <fullName evidence="2">Rhodanese</fullName>
    </submittedName>
</protein>
<proteinExistence type="predicted"/>
<dbReference type="Pfam" id="PF00581">
    <property type="entry name" value="Rhodanese"/>
    <property type="match status" value="2"/>
</dbReference>
<dbReference type="PROSITE" id="PS00380">
    <property type="entry name" value="RHODANESE_1"/>
    <property type="match status" value="1"/>
</dbReference>
<dbReference type="PANTHER" id="PTHR43031">
    <property type="entry name" value="FAD-DEPENDENT OXIDOREDUCTASE"/>
    <property type="match status" value="1"/>
</dbReference>
<dbReference type="InterPro" id="IPR050229">
    <property type="entry name" value="GlpE_sulfurtransferase"/>
</dbReference>
<reference evidence="2 3" key="1">
    <citation type="submission" date="2017-07" db="EMBL/GenBank/DDBJ databases">
        <title>Complete genome sequences and comparative analysis of the novel pathogen Francisella opportunistica.</title>
        <authorList>
            <person name="Dietrich E.A."/>
            <person name="Kingry L.C."/>
            <person name="Petersen J.M."/>
        </authorList>
    </citation>
    <scope>NUCLEOTIDE SEQUENCE [LARGE SCALE GENOMIC DNA]</scope>
    <source>
        <strain evidence="2 3">14-2155</strain>
    </source>
</reference>
<dbReference type="SUPFAM" id="SSF52821">
    <property type="entry name" value="Rhodanese/Cell cycle control phosphatase"/>
    <property type="match status" value="2"/>
</dbReference>
<name>A0A345JS05_9GAMM</name>
<dbReference type="SMART" id="SM00450">
    <property type="entry name" value="RHOD"/>
    <property type="match status" value="2"/>
</dbReference>